<dbReference type="GO" id="GO:0000155">
    <property type="term" value="F:phosphorelay sensor kinase activity"/>
    <property type="evidence" value="ECO:0007669"/>
    <property type="project" value="InterPro"/>
</dbReference>
<dbReference type="SUPFAM" id="SSF158472">
    <property type="entry name" value="HAMP domain-like"/>
    <property type="match status" value="1"/>
</dbReference>
<evidence type="ECO:0000256" key="5">
    <source>
        <dbReference type="ARBA" id="ARBA00022553"/>
    </source>
</evidence>
<protein>
    <recommendedName>
        <fullName evidence="3">histidine kinase</fullName>
        <ecNumber evidence="3">2.7.13.3</ecNumber>
    </recommendedName>
</protein>
<accession>A0A640WIA4</accession>
<dbReference type="SUPFAM" id="SSF55874">
    <property type="entry name" value="ATPase domain of HSP90 chaperone/DNA topoisomerase II/histidine kinase"/>
    <property type="match status" value="1"/>
</dbReference>
<comment type="catalytic activity">
    <reaction evidence="1">
        <text>ATP + protein L-histidine = ADP + protein N-phospho-L-histidine.</text>
        <dbReference type="EC" id="2.7.13.3"/>
    </reaction>
</comment>
<dbReference type="SMART" id="SM00387">
    <property type="entry name" value="HATPase_c"/>
    <property type="match status" value="1"/>
</dbReference>
<feature type="transmembrane region" description="Helical" evidence="10">
    <location>
        <begin position="20"/>
        <end position="43"/>
    </location>
</feature>
<keyword evidence="7" id="KW-0547">Nucleotide-binding</keyword>
<evidence type="ECO:0000256" key="9">
    <source>
        <dbReference type="ARBA" id="ARBA00022840"/>
    </source>
</evidence>
<dbReference type="SMART" id="SM00304">
    <property type="entry name" value="HAMP"/>
    <property type="match status" value="1"/>
</dbReference>
<feature type="domain" description="Histidine kinase" evidence="11">
    <location>
        <begin position="282"/>
        <end position="491"/>
    </location>
</feature>
<keyword evidence="6" id="KW-0808">Transferase</keyword>
<dbReference type="Gene3D" id="1.10.287.130">
    <property type="match status" value="1"/>
</dbReference>
<evidence type="ECO:0000256" key="4">
    <source>
        <dbReference type="ARBA" id="ARBA00022475"/>
    </source>
</evidence>
<feature type="transmembrane region" description="Helical" evidence="10">
    <location>
        <begin position="170"/>
        <end position="197"/>
    </location>
</feature>
<keyword evidence="10" id="KW-0472">Membrane</keyword>
<reference evidence="13 14" key="1">
    <citation type="submission" date="2019-08" db="EMBL/GenBank/DDBJ databases">
        <title>Bioinformatics analysis of the strain L3 and L5.</title>
        <authorList>
            <person name="Li X."/>
        </authorList>
    </citation>
    <scope>NUCLEOTIDE SEQUENCE [LARGE SCALE GENOMIC DNA]</scope>
    <source>
        <strain evidence="13 14">L3</strain>
    </source>
</reference>
<dbReference type="PROSITE" id="PS50109">
    <property type="entry name" value="HIS_KIN"/>
    <property type="match status" value="1"/>
</dbReference>
<dbReference type="Gene3D" id="6.10.340.10">
    <property type="match status" value="1"/>
</dbReference>
<proteinExistence type="predicted"/>
<dbReference type="InterPro" id="IPR036890">
    <property type="entry name" value="HATPase_C_sf"/>
</dbReference>
<evidence type="ECO:0000259" key="11">
    <source>
        <dbReference type="PROSITE" id="PS50109"/>
    </source>
</evidence>
<dbReference type="InterPro" id="IPR003660">
    <property type="entry name" value="HAMP_dom"/>
</dbReference>
<dbReference type="InterPro" id="IPR003594">
    <property type="entry name" value="HATPase_dom"/>
</dbReference>
<evidence type="ECO:0000256" key="1">
    <source>
        <dbReference type="ARBA" id="ARBA00000085"/>
    </source>
</evidence>
<dbReference type="InterPro" id="IPR050980">
    <property type="entry name" value="2C_sensor_his_kinase"/>
</dbReference>
<evidence type="ECO:0000256" key="8">
    <source>
        <dbReference type="ARBA" id="ARBA00022777"/>
    </source>
</evidence>
<evidence type="ECO:0000256" key="7">
    <source>
        <dbReference type="ARBA" id="ARBA00022741"/>
    </source>
</evidence>
<feature type="domain" description="HAMP" evidence="12">
    <location>
        <begin position="199"/>
        <end position="251"/>
    </location>
</feature>
<sequence>MLRYQSLSSRRVGMKLRNRFLCIVILPLFASLFLFSAISLWMLENSARDRLQNEVQTITHAIRIPLSYALENDRSNAMQKSLSTTFEFQNIYGAYIFAPDGSHLTGIGMGKNAFEPDTIRRVAEHYEEFGQHVSEGSLNFYAYLAPLTNQRGQVIGVLQVNRVESPLDSYINMITLVALFIFVAGISWVIFIVWWGFKHHIDNPLKHLHHTMRRVATGDRRQRASLLGATEFRELATVFNQMMESIDERDREVLDRQQKEIELERELRQSRKLAEIGILAAGVAHELGSPLTVIKGQARRLAPQVPPDQQFRVARIHSEVDRMTGIIRELINLGRQHQLNRRPTSLQALVTDACKLLEGLVAERATEVCLAPPLRDKDIEIHVDRERFQQALINLIKNAVQASPNERVTINGEIDTGGTARISVSDSGDGIGEIDHAQLFTPFYTTKPVGQGSGLGLSVTHRTLEDHGGRVEVSDGDHGGAVFTLVLPPSHEEDRDDVDDTTGRG</sequence>
<dbReference type="PANTHER" id="PTHR44936">
    <property type="entry name" value="SENSOR PROTEIN CREC"/>
    <property type="match status" value="1"/>
</dbReference>
<keyword evidence="10" id="KW-1133">Transmembrane helix</keyword>
<keyword evidence="8" id="KW-0418">Kinase</keyword>
<dbReference type="CDD" id="cd00082">
    <property type="entry name" value="HisKA"/>
    <property type="match status" value="1"/>
</dbReference>
<keyword evidence="9" id="KW-0067">ATP-binding</keyword>
<evidence type="ECO:0000256" key="10">
    <source>
        <dbReference type="SAM" id="Phobius"/>
    </source>
</evidence>
<comment type="caution">
    <text evidence="13">The sequence shown here is derived from an EMBL/GenBank/DDBJ whole genome shotgun (WGS) entry which is preliminary data.</text>
</comment>
<dbReference type="InterPro" id="IPR003661">
    <property type="entry name" value="HisK_dim/P_dom"/>
</dbReference>
<keyword evidence="4" id="KW-1003">Cell membrane</keyword>
<dbReference type="InterPro" id="IPR004358">
    <property type="entry name" value="Sig_transdc_His_kin-like_C"/>
</dbReference>
<keyword evidence="14" id="KW-1185">Reference proteome</keyword>
<evidence type="ECO:0000256" key="6">
    <source>
        <dbReference type="ARBA" id="ARBA00022679"/>
    </source>
</evidence>
<comment type="subcellular location">
    <subcellularLocation>
        <location evidence="2">Cell membrane</location>
        <topology evidence="2">Multi-pass membrane protein</topology>
    </subcellularLocation>
</comment>
<evidence type="ECO:0000256" key="3">
    <source>
        <dbReference type="ARBA" id="ARBA00012438"/>
    </source>
</evidence>
<evidence type="ECO:0000313" key="14">
    <source>
        <dbReference type="Proteomes" id="UP000466024"/>
    </source>
</evidence>
<dbReference type="GO" id="GO:0005524">
    <property type="term" value="F:ATP binding"/>
    <property type="evidence" value="ECO:0007669"/>
    <property type="project" value="UniProtKB-KW"/>
</dbReference>
<evidence type="ECO:0000313" key="13">
    <source>
        <dbReference type="EMBL" id="KAA0020344.1"/>
    </source>
</evidence>
<dbReference type="Gene3D" id="3.30.565.10">
    <property type="entry name" value="Histidine kinase-like ATPase, C-terminal domain"/>
    <property type="match status" value="1"/>
</dbReference>
<dbReference type="PANTHER" id="PTHR44936:SF10">
    <property type="entry name" value="SENSOR PROTEIN RSTB"/>
    <property type="match status" value="1"/>
</dbReference>
<gene>
    <name evidence="13" type="ORF">F0A16_00595</name>
</gene>
<dbReference type="Pfam" id="PF02518">
    <property type="entry name" value="HATPase_c"/>
    <property type="match status" value="1"/>
</dbReference>
<dbReference type="CDD" id="cd06225">
    <property type="entry name" value="HAMP"/>
    <property type="match status" value="1"/>
</dbReference>
<evidence type="ECO:0000259" key="12">
    <source>
        <dbReference type="PROSITE" id="PS50885"/>
    </source>
</evidence>
<dbReference type="Pfam" id="PF00512">
    <property type="entry name" value="HisKA"/>
    <property type="match status" value="1"/>
</dbReference>
<dbReference type="PROSITE" id="PS50885">
    <property type="entry name" value="HAMP"/>
    <property type="match status" value="1"/>
</dbReference>
<dbReference type="EC" id="2.7.13.3" evidence="3"/>
<dbReference type="InterPro" id="IPR036097">
    <property type="entry name" value="HisK_dim/P_sf"/>
</dbReference>
<evidence type="ECO:0000256" key="2">
    <source>
        <dbReference type="ARBA" id="ARBA00004651"/>
    </source>
</evidence>
<dbReference type="SMART" id="SM00388">
    <property type="entry name" value="HisKA"/>
    <property type="match status" value="1"/>
</dbReference>
<dbReference type="InterPro" id="IPR005467">
    <property type="entry name" value="His_kinase_dom"/>
</dbReference>
<organism evidence="13 14">
    <name type="scientific">Salinicola corii</name>
    <dbReference type="NCBI Taxonomy" id="2606937"/>
    <lineage>
        <taxon>Bacteria</taxon>
        <taxon>Pseudomonadati</taxon>
        <taxon>Pseudomonadota</taxon>
        <taxon>Gammaproteobacteria</taxon>
        <taxon>Oceanospirillales</taxon>
        <taxon>Halomonadaceae</taxon>
        <taxon>Salinicola</taxon>
    </lineage>
</organism>
<keyword evidence="10" id="KW-0812">Transmembrane</keyword>
<dbReference type="Pfam" id="PF00672">
    <property type="entry name" value="HAMP"/>
    <property type="match status" value="1"/>
</dbReference>
<dbReference type="Proteomes" id="UP000466024">
    <property type="component" value="Unassembled WGS sequence"/>
</dbReference>
<dbReference type="EMBL" id="VTPX01000001">
    <property type="protein sequence ID" value="KAA0020344.1"/>
    <property type="molecule type" value="Genomic_DNA"/>
</dbReference>
<dbReference type="GO" id="GO:0005886">
    <property type="term" value="C:plasma membrane"/>
    <property type="evidence" value="ECO:0007669"/>
    <property type="project" value="UniProtKB-SubCell"/>
</dbReference>
<name>A0A640WIA4_9GAMM</name>
<dbReference type="PRINTS" id="PR00344">
    <property type="entry name" value="BCTRLSENSOR"/>
</dbReference>
<dbReference type="SUPFAM" id="SSF47384">
    <property type="entry name" value="Homodimeric domain of signal transducing histidine kinase"/>
    <property type="match status" value="1"/>
</dbReference>
<dbReference type="AlphaFoldDB" id="A0A640WIA4"/>
<keyword evidence="5" id="KW-0597">Phosphoprotein</keyword>